<dbReference type="InterPro" id="IPR001753">
    <property type="entry name" value="Enoyl-CoA_hydra/iso"/>
</dbReference>
<keyword evidence="5" id="KW-1185">Reference proteome</keyword>
<dbReference type="GO" id="GO:0016829">
    <property type="term" value="F:lyase activity"/>
    <property type="evidence" value="ECO:0007669"/>
    <property type="project" value="UniProtKB-KW"/>
</dbReference>
<dbReference type="Gene3D" id="1.10.12.10">
    <property type="entry name" value="Lyase 2-enoyl-coa Hydratase, Chain A, domain 2"/>
    <property type="match status" value="1"/>
</dbReference>
<name>A0A1Z5HU94_9FIRM</name>
<gene>
    <name evidence="4" type="ORF">KKC1_21230</name>
</gene>
<dbReference type="PANTHER" id="PTHR11941:SF133">
    <property type="entry name" value="1,2-EPOXYPHENYLACETYL-COA ISOMERASE"/>
    <property type="match status" value="1"/>
</dbReference>
<comment type="caution">
    <text evidence="4">The sequence shown here is derived from an EMBL/GenBank/DDBJ whole genome shotgun (WGS) entry which is preliminary data.</text>
</comment>
<evidence type="ECO:0000313" key="5">
    <source>
        <dbReference type="Proteomes" id="UP000197032"/>
    </source>
</evidence>
<dbReference type="InterPro" id="IPR018376">
    <property type="entry name" value="Enoyl-CoA_hyd/isom_CS"/>
</dbReference>
<dbReference type="InterPro" id="IPR014748">
    <property type="entry name" value="Enoyl-CoA_hydra_C"/>
</dbReference>
<dbReference type="AlphaFoldDB" id="A0A1Z5HU94"/>
<dbReference type="Proteomes" id="UP000197032">
    <property type="component" value="Unassembled WGS sequence"/>
</dbReference>
<sequence length="263" mass="28371">MDFKNIKFQVDEGVATITLDRPEFYNAINVPMAEELSRALELCNDSQIRAVIITGSGKAFCSGGDLKVMQEGVKTKQLDKVIGDITKVLHRAITDLRILPRPVIAAINGPAAGAGMSLALACDLRIASDTAKFRQAYTANGLVPDGGWTVFVPLLVGLGKASELVFTDPVIDAQEALQMGLVSKVVPPEELLVVAQEWGQKLAAGATFAFAQAKMLLNSFLLPTLETQLEKERQAMIAAGKSEDSREGILAFLEKRTPQFKGR</sequence>
<accession>A0A1Z5HU94</accession>
<proteinExistence type="inferred from homology"/>
<evidence type="ECO:0000256" key="1">
    <source>
        <dbReference type="ARBA" id="ARBA00005254"/>
    </source>
</evidence>
<dbReference type="InterPro" id="IPR029045">
    <property type="entry name" value="ClpP/crotonase-like_dom_sf"/>
</dbReference>
<dbReference type="RefSeq" id="WP_088554218.1">
    <property type="nucleotide sequence ID" value="NZ_BDGJ01000111.1"/>
</dbReference>
<evidence type="ECO:0000256" key="3">
    <source>
        <dbReference type="RuleBase" id="RU003707"/>
    </source>
</evidence>
<dbReference type="EMBL" id="BDGJ01000111">
    <property type="protein sequence ID" value="GAW92978.1"/>
    <property type="molecule type" value="Genomic_DNA"/>
</dbReference>
<dbReference type="CDD" id="cd06558">
    <property type="entry name" value="crotonase-like"/>
    <property type="match status" value="1"/>
</dbReference>
<dbReference type="GO" id="GO:0006635">
    <property type="term" value="P:fatty acid beta-oxidation"/>
    <property type="evidence" value="ECO:0007669"/>
    <property type="project" value="TreeGrafter"/>
</dbReference>
<evidence type="ECO:0000256" key="2">
    <source>
        <dbReference type="ARBA" id="ARBA00023239"/>
    </source>
</evidence>
<dbReference type="SUPFAM" id="SSF52096">
    <property type="entry name" value="ClpP/crotonase"/>
    <property type="match status" value="1"/>
</dbReference>
<dbReference type="Gene3D" id="3.90.226.10">
    <property type="entry name" value="2-enoyl-CoA Hydratase, Chain A, domain 1"/>
    <property type="match status" value="1"/>
</dbReference>
<reference evidence="5" key="1">
    <citation type="journal article" date="2017" name="Appl. Environ. Microbiol.">
        <title>Genomic Analysis of Calderihabitans maritimus KKC1, a Thermophilic, Hydrogenogenic, Carboxydotrophic Bacterium Isolated from Marine Sediment.</title>
        <authorList>
            <person name="Omae K."/>
            <person name="Yoneda Y."/>
            <person name="Fukuyama Y."/>
            <person name="Yoshida T."/>
            <person name="Sako Y."/>
        </authorList>
    </citation>
    <scope>NUCLEOTIDE SEQUENCE [LARGE SCALE GENOMIC DNA]</scope>
    <source>
        <strain evidence="5">KKC1</strain>
    </source>
</reference>
<protein>
    <submittedName>
        <fullName evidence="4">Enoyl-CoA hydratase/carnithine racemase</fullName>
    </submittedName>
</protein>
<dbReference type="PANTHER" id="PTHR11941">
    <property type="entry name" value="ENOYL-COA HYDRATASE-RELATED"/>
    <property type="match status" value="1"/>
</dbReference>
<evidence type="ECO:0000313" key="4">
    <source>
        <dbReference type="EMBL" id="GAW92978.1"/>
    </source>
</evidence>
<dbReference type="Pfam" id="PF00378">
    <property type="entry name" value="ECH_1"/>
    <property type="match status" value="1"/>
</dbReference>
<comment type="similarity">
    <text evidence="1 3">Belongs to the enoyl-CoA hydratase/isomerase family.</text>
</comment>
<keyword evidence="2" id="KW-0456">Lyase</keyword>
<organism evidence="4 5">
    <name type="scientific">Calderihabitans maritimus</name>
    <dbReference type="NCBI Taxonomy" id="1246530"/>
    <lineage>
        <taxon>Bacteria</taxon>
        <taxon>Bacillati</taxon>
        <taxon>Bacillota</taxon>
        <taxon>Clostridia</taxon>
        <taxon>Neomoorellales</taxon>
        <taxon>Calderihabitantaceae</taxon>
        <taxon>Calderihabitans</taxon>
    </lineage>
</organism>
<dbReference type="OrthoDB" id="9775794at2"/>
<dbReference type="PROSITE" id="PS00166">
    <property type="entry name" value="ENOYL_COA_HYDRATASE"/>
    <property type="match status" value="1"/>
</dbReference>